<feature type="transmembrane region" description="Helical" evidence="6">
    <location>
        <begin position="360"/>
        <end position="381"/>
    </location>
</feature>
<feature type="transmembrane region" description="Helical" evidence="6">
    <location>
        <begin position="329"/>
        <end position="348"/>
    </location>
</feature>
<evidence type="ECO:0000256" key="5">
    <source>
        <dbReference type="ARBA" id="ARBA00023136"/>
    </source>
</evidence>
<feature type="transmembrane region" description="Helical" evidence="6">
    <location>
        <begin position="387"/>
        <end position="408"/>
    </location>
</feature>
<evidence type="ECO:0000313" key="8">
    <source>
        <dbReference type="Proteomes" id="UP000323521"/>
    </source>
</evidence>
<evidence type="ECO:0000256" key="1">
    <source>
        <dbReference type="ARBA" id="ARBA00004651"/>
    </source>
</evidence>
<sequence length="476" mass="54270">MSRAKLFLENFFAYGFIQVLNKIVPLLLLPVITSLLPNTSDFGVFDMFNLIVGFGTPLAILGMSDAMFREYFDTDDQQLRYNVTTTAQIIVLISSIIICITLILFNDAFAKMFFGTDIYSNIVIYSSIALFLSSNSNIIQAPTRMQNKRRIFVFSGLLSSGGGYLISILLIWLGFSYFGLIYSSILTTGMIILFFWILNNRFFLLGRFDKKIAKELFKIGLPLLPTFLIYWIYNSMDRIMITNMLGTTELGIYAIGARLSSISQFIHMAFSGGWQYFAFSTMKDEDYKDLMGKVWENLFIVSTCFFVCGFICKDLLFNLLFQGDYVKGVIVFPYLLLAPLLLMLYQILGTQFQIIKQTFYSPLMLSAGALINVILNMYLIPRMGIEGAAIATIIGYFISNLLSILLVVKIKKLVTFSKKIHFMIGIFLLLFVLINCYDLNIYTILLCLAYLVTCFFLYYKEAFKLLKGKKSITIRG</sequence>
<feature type="transmembrane region" description="Helical" evidence="6">
    <location>
        <begin position="253"/>
        <end position="277"/>
    </location>
</feature>
<dbReference type="PANTHER" id="PTHR30250">
    <property type="entry name" value="PST FAMILY PREDICTED COLANIC ACID TRANSPORTER"/>
    <property type="match status" value="1"/>
</dbReference>
<feature type="transmembrane region" description="Helical" evidence="6">
    <location>
        <begin position="118"/>
        <end position="139"/>
    </location>
</feature>
<protein>
    <submittedName>
        <fullName evidence="7">Uncharacterized protein</fullName>
    </submittedName>
</protein>
<feature type="transmembrane region" description="Helical" evidence="6">
    <location>
        <begin position="420"/>
        <end position="435"/>
    </location>
</feature>
<dbReference type="InterPro" id="IPR050833">
    <property type="entry name" value="Poly_Biosynth_Transport"/>
</dbReference>
<dbReference type="PANTHER" id="PTHR30250:SF11">
    <property type="entry name" value="O-ANTIGEN TRANSPORTER-RELATED"/>
    <property type="match status" value="1"/>
</dbReference>
<organism evidence="7 8">
    <name type="scientific">Formimonas warabiya</name>
    <dbReference type="NCBI Taxonomy" id="1761012"/>
    <lineage>
        <taxon>Bacteria</taxon>
        <taxon>Bacillati</taxon>
        <taxon>Bacillota</taxon>
        <taxon>Clostridia</taxon>
        <taxon>Eubacteriales</taxon>
        <taxon>Peptococcaceae</taxon>
        <taxon>Candidatus Formimonas</taxon>
    </lineage>
</organism>
<keyword evidence="5 6" id="KW-0472">Membrane</keyword>
<dbReference type="RefSeq" id="WP_148133690.1">
    <property type="nucleotide sequence ID" value="NZ_CP017634.1"/>
</dbReference>
<feature type="transmembrane region" description="Helical" evidence="6">
    <location>
        <begin position="151"/>
        <end position="175"/>
    </location>
</feature>
<reference evidence="7 8" key="1">
    <citation type="submission" date="2016-10" db="EMBL/GenBank/DDBJ databases">
        <title>Complete Genome Sequence of Peptococcaceae strain DCMF.</title>
        <authorList>
            <person name="Edwards R.J."/>
            <person name="Holland S.I."/>
            <person name="Deshpande N.P."/>
            <person name="Wong Y.K."/>
            <person name="Ertan H."/>
            <person name="Manefield M."/>
            <person name="Russell T.L."/>
            <person name="Lee M.J."/>
        </authorList>
    </citation>
    <scope>NUCLEOTIDE SEQUENCE [LARGE SCALE GENOMIC DNA]</scope>
    <source>
        <strain evidence="7 8">DCMF</strain>
    </source>
</reference>
<keyword evidence="4 6" id="KW-1133">Transmembrane helix</keyword>
<feature type="transmembrane region" description="Helical" evidence="6">
    <location>
        <begin position="48"/>
        <end position="68"/>
    </location>
</feature>
<feature type="transmembrane region" description="Helical" evidence="6">
    <location>
        <begin position="441"/>
        <end position="459"/>
    </location>
</feature>
<evidence type="ECO:0000256" key="3">
    <source>
        <dbReference type="ARBA" id="ARBA00022692"/>
    </source>
</evidence>
<evidence type="ECO:0000256" key="2">
    <source>
        <dbReference type="ARBA" id="ARBA00022475"/>
    </source>
</evidence>
<evidence type="ECO:0000256" key="4">
    <source>
        <dbReference type="ARBA" id="ARBA00022989"/>
    </source>
</evidence>
<dbReference type="KEGG" id="fwa:DCMF_06595"/>
<gene>
    <name evidence="7" type="ORF">DCMF_06595</name>
</gene>
<evidence type="ECO:0000313" key="7">
    <source>
        <dbReference type="EMBL" id="ATW24491.1"/>
    </source>
</evidence>
<keyword evidence="8" id="KW-1185">Reference proteome</keyword>
<dbReference type="EMBL" id="CP017634">
    <property type="protein sequence ID" value="ATW24491.1"/>
    <property type="molecule type" value="Genomic_DNA"/>
</dbReference>
<accession>A0A3G1KPV9</accession>
<comment type="subcellular location">
    <subcellularLocation>
        <location evidence="1">Cell membrane</location>
        <topology evidence="1">Multi-pass membrane protein</topology>
    </subcellularLocation>
</comment>
<dbReference type="GO" id="GO:0005886">
    <property type="term" value="C:plasma membrane"/>
    <property type="evidence" value="ECO:0007669"/>
    <property type="project" value="UniProtKB-SubCell"/>
</dbReference>
<dbReference type="Proteomes" id="UP000323521">
    <property type="component" value="Chromosome"/>
</dbReference>
<dbReference type="AlphaFoldDB" id="A0A3G1KPV9"/>
<evidence type="ECO:0000256" key="6">
    <source>
        <dbReference type="SAM" id="Phobius"/>
    </source>
</evidence>
<keyword evidence="3 6" id="KW-0812">Transmembrane</keyword>
<feature type="transmembrane region" description="Helical" evidence="6">
    <location>
        <begin position="216"/>
        <end position="233"/>
    </location>
</feature>
<name>A0A3G1KPV9_FORW1</name>
<dbReference type="Pfam" id="PF13440">
    <property type="entry name" value="Polysacc_synt_3"/>
    <property type="match status" value="1"/>
</dbReference>
<feature type="transmembrane region" description="Helical" evidence="6">
    <location>
        <begin position="12"/>
        <end position="36"/>
    </location>
</feature>
<feature type="transmembrane region" description="Helical" evidence="6">
    <location>
        <begin position="89"/>
        <end position="106"/>
    </location>
</feature>
<keyword evidence="2" id="KW-1003">Cell membrane</keyword>
<proteinExistence type="predicted"/>
<feature type="transmembrane region" description="Helical" evidence="6">
    <location>
        <begin position="181"/>
        <end position="204"/>
    </location>
</feature>
<feature type="transmembrane region" description="Helical" evidence="6">
    <location>
        <begin position="298"/>
        <end position="317"/>
    </location>
</feature>
<dbReference type="OrthoDB" id="3249502at2"/>